<evidence type="ECO:0000313" key="2">
    <source>
        <dbReference type="EMBL" id="KAA3461685.1"/>
    </source>
</evidence>
<sequence>MGLPPIREAEFVIELMPGVAPISIAPYKMALIELKELKAQLQELLDRRFIRPSVSPWGAPIQFLKKNYGTRYSHYEVLVMPFGLTNACATFMHLMNRVFQLYLDRFVVLFINYILIYLWNELDHAEHLKVQEVGFLGHVILADGICVDLNKISAILKNMLIEAPILTQPETGKEFIVYSDASLCGLGCVLM</sequence>
<dbReference type="InterPro" id="IPR043502">
    <property type="entry name" value="DNA/RNA_pol_sf"/>
</dbReference>
<dbReference type="Gene3D" id="3.30.70.270">
    <property type="match status" value="1"/>
</dbReference>
<dbReference type="EMBL" id="SMMG02000009">
    <property type="protein sequence ID" value="KAA3461685.1"/>
    <property type="molecule type" value="Genomic_DNA"/>
</dbReference>
<evidence type="ECO:0000259" key="1">
    <source>
        <dbReference type="Pfam" id="PF00078"/>
    </source>
</evidence>
<feature type="domain" description="Reverse transcriptase" evidence="1">
    <location>
        <begin position="66"/>
        <end position="132"/>
    </location>
</feature>
<reference evidence="3" key="1">
    <citation type="journal article" date="2019" name="Plant Biotechnol. J.">
        <title>Genome sequencing of the Australian wild diploid species Gossypium australe highlights disease resistance and delayed gland morphogenesis.</title>
        <authorList>
            <person name="Cai Y."/>
            <person name="Cai X."/>
            <person name="Wang Q."/>
            <person name="Wang P."/>
            <person name="Zhang Y."/>
            <person name="Cai C."/>
            <person name="Xu Y."/>
            <person name="Wang K."/>
            <person name="Zhou Z."/>
            <person name="Wang C."/>
            <person name="Geng S."/>
            <person name="Li B."/>
            <person name="Dong Q."/>
            <person name="Hou Y."/>
            <person name="Wang H."/>
            <person name="Ai P."/>
            <person name="Liu Z."/>
            <person name="Yi F."/>
            <person name="Sun M."/>
            <person name="An G."/>
            <person name="Cheng J."/>
            <person name="Zhang Y."/>
            <person name="Shi Q."/>
            <person name="Xie Y."/>
            <person name="Shi X."/>
            <person name="Chang Y."/>
            <person name="Huang F."/>
            <person name="Chen Y."/>
            <person name="Hong S."/>
            <person name="Mi L."/>
            <person name="Sun Q."/>
            <person name="Zhang L."/>
            <person name="Zhou B."/>
            <person name="Peng R."/>
            <person name="Zhang X."/>
            <person name="Liu F."/>
        </authorList>
    </citation>
    <scope>NUCLEOTIDE SEQUENCE [LARGE SCALE GENOMIC DNA]</scope>
    <source>
        <strain evidence="3">cv. PA1801</strain>
    </source>
</reference>
<dbReference type="Pfam" id="PF00078">
    <property type="entry name" value="RVT_1"/>
    <property type="match status" value="1"/>
</dbReference>
<organism evidence="2 3">
    <name type="scientific">Gossypium australe</name>
    <dbReference type="NCBI Taxonomy" id="47621"/>
    <lineage>
        <taxon>Eukaryota</taxon>
        <taxon>Viridiplantae</taxon>
        <taxon>Streptophyta</taxon>
        <taxon>Embryophyta</taxon>
        <taxon>Tracheophyta</taxon>
        <taxon>Spermatophyta</taxon>
        <taxon>Magnoliopsida</taxon>
        <taxon>eudicotyledons</taxon>
        <taxon>Gunneridae</taxon>
        <taxon>Pentapetalae</taxon>
        <taxon>rosids</taxon>
        <taxon>malvids</taxon>
        <taxon>Malvales</taxon>
        <taxon>Malvaceae</taxon>
        <taxon>Malvoideae</taxon>
        <taxon>Gossypium</taxon>
    </lineage>
</organism>
<gene>
    <name evidence="2" type="ORF">EPI10_028237</name>
</gene>
<proteinExistence type="predicted"/>
<dbReference type="Proteomes" id="UP000325315">
    <property type="component" value="Unassembled WGS sequence"/>
</dbReference>
<protein>
    <submittedName>
        <fullName evidence="2">DNA/RNA polymerases superfamily protein</fullName>
    </submittedName>
</protein>
<dbReference type="OrthoDB" id="775972at2759"/>
<dbReference type="InterPro" id="IPR053134">
    <property type="entry name" value="RNA-dir_DNA_polymerase"/>
</dbReference>
<comment type="caution">
    <text evidence="2">The sequence shown here is derived from an EMBL/GenBank/DDBJ whole genome shotgun (WGS) entry which is preliminary data.</text>
</comment>
<dbReference type="Gene3D" id="3.10.10.10">
    <property type="entry name" value="HIV Type 1 Reverse Transcriptase, subunit A, domain 1"/>
    <property type="match status" value="2"/>
</dbReference>
<name>A0A5B6UZV0_9ROSI</name>
<dbReference type="PANTHER" id="PTHR24559">
    <property type="entry name" value="TRANSPOSON TY3-I GAG-POL POLYPROTEIN"/>
    <property type="match status" value="1"/>
</dbReference>
<evidence type="ECO:0000313" key="3">
    <source>
        <dbReference type="Proteomes" id="UP000325315"/>
    </source>
</evidence>
<accession>A0A5B6UZV0</accession>
<dbReference type="AlphaFoldDB" id="A0A5B6UZV0"/>
<dbReference type="InterPro" id="IPR000477">
    <property type="entry name" value="RT_dom"/>
</dbReference>
<dbReference type="PANTHER" id="PTHR24559:SF447">
    <property type="entry name" value="RNA-DIRECTED DNA POLYMERASE HOMOLOG"/>
    <property type="match status" value="1"/>
</dbReference>
<dbReference type="InterPro" id="IPR043128">
    <property type="entry name" value="Rev_trsase/Diguanyl_cyclase"/>
</dbReference>
<keyword evidence="3" id="KW-1185">Reference proteome</keyword>
<dbReference type="SUPFAM" id="SSF56672">
    <property type="entry name" value="DNA/RNA polymerases"/>
    <property type="match status" value="1"/>
</dbReference>